<organism evidence="5 6">
    <name type="scientific">Actinia tenebrosa</name>
    <name type="common">Australian red waratah sea anemone</name>
    <dbReference type="NCBI Taxonomy" id="6105"/>
    <lineage>
        <taxon>Eukaryota</taxon>
        <taxon>Metazoa</taxon>
        <taxon>Cnidaria</taxon>
        <taxon>Anthozoa</taxon>
        <taxon>Hexacorallia</taxon>
        <taxon>Actiniaria</taxon>
        <taxon>Actiniidae</taxon>
        <taxon>Actinia</taxon>
    </lineage>
</organism>
<evidence type="ECO:0000256" key="1">
    <source>
        <dbReference type="ARBA" id="ARBA00012997"/>
    </source>
</evidence>
<dbReference type="InterPro" id="IPR039737">
    <property type="entry name" value="INPP5A"/>
</dbReference>
<accession>A0A6P8H5E2</accession>
<keyword evidence="2" id="KW-0378">Hydrolase</keyword>
<dbReference type="EC" id="3.1.3.56" evidence="1"/>
<dbReference type="InterPro" id="IPR036691">
    <property type="entry name" value="Endo/exonu/phosph_ase_sf"/>
</dbReference>
<dbReference type="SUPFAM" id="SSF56219">
    <property type="entry name" value="DNase I-like"/>
    <property type="match status" value="1"/>
</dbReference>
<name>A0A6P8H5E2_ACTTE</name>
<dbReference type="Proteomes" id="UP000515163">
    <property type="component" value="Unplaced"/>
</dbReference>
<dbReference type="GO" id="GO:0046856">
    <property type="term" value="P:phosphatidylinositol dephosphorylation"/>
    <property type="evidence" value="ECO:0007669"/>
    <property type="project" value="InterPro"/>
</dbReference>
<evidence type="ECO:0000313" key="6">
    <source>
        <dbReference type="RefSeq" id="XP_031550681.1"/>
    </source>
</evidence>
<dbReference type="PANTHER" id="PTHR12997:SF2">
    <property type="entry name" value="INOSITOL POLYPHOSPHATE-5-PHOSPHATASE A"/>
    <property type="match status" value="1"/>
</dbReference>
<dbReference type="InParanoid" id="A0A6P8H5E2"/>
<dbReference type="KEGG" id="aten:116287773"/>
<proteinExistence type="inferred from homology"/>
<protein>
    <recommendedName>
        <fullName evidence="1">inositol-polyphosphate 5-phosphatase</fullName>
        <ecNumber evidence="1">3.1.3.56</ecNumber>
    </recommendedName>
</protein>
<gene>
    <name evidence="6" type="primary">LOC116287773</name>
</gene>
<dbReference type="GeneID" id="116287773"/>
<dbReference type="OrthoDB" id="6019394at2759"/>
<dbReference type="Gene3D" id="3.60.10.10">
    <property type="entry name" value="Endonuclease/exonuclease/phosphatase"/>
    <property type="match status" value="1"/>
</dbReference>
<reference evidence="6" key="1">
    <citation type="submission" date="2025-08" db="UniProtKB">
        <authorList>
            <consortium name="RefSeq"/>
        </authorList>
    </citation>
    <scope>IDENTIFICATION</scope>
    <source>
        <tissue evidence="6">Tentacle</tissue>
    </source>
</reference>
<evidence type="ECO:0000313" key="5">
    <source>
        <dbReference type="Proteomes" id="UP000515163"/>
    </source>
</evidence>
<dbReference type="FunCoup" id="A0A6P8H5E2">
    <property type="interactions" value="652"/>
</dbReference>
<dbReference type="PANTHER" id="PTHR12997">
    <property type="entry name" value="TYPE I INOSITOL-1,4,5-TRISPHOSPHATE 5-PHOSPHATASE"/>
    <property type="match status" value="1"/>
</dbReference>
<sequence>MEDQIVPLLLITANVGSLFEDRQNIESIWIGQLIQTITQFEPGCIALHLQECGGKLAGAEGEEEVRSFIRVLFSNNEITQRFEVRCAWIDQDYKKQEQFTALGCIYLVKKSVKNVSLWNFKESKFEELDGESVSVGDLKEVVLLEKKKFPKEFFPQCKWSRKGYARTRWKINDCVFDLLNIHLFHDASNLEAIKLSPSQYCKNRQRALAHVVDKLNNGPLPKEPAMIFGDFNFRLDTKSVVESLCAGLHSQHVRKDGENCPFKIIYRDAKSSDKIVLTLEHRKFIVQDQSHFHHDNGKRFQKYNKELEEFKRELYEYSISFPPSYPFSENIDEGARYNNSRCPSWCDRVLLSHSVKKIIAKDDGVCTYDIIGRKVCMGDHKPVFLQLNLDTSKNDLPDSSFHSASPTHGDHTTHWAWNSEDFSSNIVTDLQSNL</sequence>
<keyword evidence="5" id="KW-1185">Reference proteome</keyword>
<evidence type="ECO:0000259" key="4">
    <source>
        <dbReference type="SMART" id="SM00128"/>
    </source>
</evidence>
<dbReference type="GO" id="GO:0004445">
    <property type="term" value="F:inositol-polyphosphate 5-phosphatase activity"/>
    <property type="evidence" value="ECO:0007669"/>
    <property type="project" value="UniProtKB-EC"/>
</dbReference>
<comment type="similarity">
    <text evidence="3">Belongs to the inositol 1,4,5-trisphosphate 5-phosphatase type I family.</text>
</comment>
<evidence type="ECO:0000256" key="3">
    <source>
        <dbReference type="ARBA" id="ARBA00023599"/>
    </source>
</evidence>
<dbReference type="SMART" id="SM00128">
    <property type="entry name" value="IPPc"/>
    <property type="match status" value="1"/>
</dbReference>
<dbReference type="RefSeq" id="XP_031550681.1">
    <property type="nucleotide sequence ID" value="XM_031694821.1"/>
</dbReference>
<dbReference type="InterPro" id="IPR000300">
    <property type="entry name" value="IPPc"/>
</dbReference>
<feature type="domain" description="Inositol polyphosphate-related phosphatase" evidence="4">
    <location>
        <begin position="4"/>
        <end position="395"/>
    </location>
</feature>
<evidence type="ECO:0000256" key="2">
    <source>
        <dbReference type="ARBA" id="ARBA00022801"/>
    </source>
</evidence>
<dbReference type="Pfam" id="PF22669">
    <property type="entry name" value="Exo_endo_phos2"/>
    <property type="match status" value="1"/>
</dbReference>
<dbReference type="AlphaFoldDB" id="A0A6P8H5E2"/>